<reference evidence="9" key="1">
    <citation type="submission" date="2017-07" db="EMBL/GenBank/DDBJ databases">
        <title>Taro Niue Genome Assembly and Annotation.</title>
        <authorList>
            <person name="Atibalentja N."/>
            <person name="Keating K."/>
            <person name="Fields C.J."/>
        </authorList>
    </citation>
    <scope>NUCLEOTIDE SEQUENCE</scope>
    <source>
        <strain evidence="9">Niue_2</strain>
        <tissue evidence="9">Leaf</tissue>
    </source>
</reference>
<dbReference type="Proteomes" id="UP000652761">
    <property type="component" value="Unassembled WGS sequence"/>
</dbReference>
<keyword evidence="2 4" id="KW-0808">Transferase</keyword>
<sequence>MLSSYAAMKPLLLLTPIRLLQASFFLLLALTVALHALFSTTSSLVLEGGSPLLLLISAHRLPLLSLLWCALLALLAYLCTRPRPVLLLDYACYLPAPDRRLTYETCEYFVRRAGRYSRTSEEFMRGIYLKSGLGDETYAPAFIFESGHDACLASALQEAEEGIFAAVDAVLAQTRVDPARLDAVVVSCGMFSPSPSLTSLLVRRYGFRPSVKTFNLSGMGCSSGTAAVDLAARLLRSSREVRYVLVVVTESISLNWYFGDDRSMLVTNCIFRVGSAAAVVTNDPARRRDAKMELLHFLRTHHGADDAAYRAAYQEEDAAGIVGIGLKKDLIRVAGEGLREHIRALAPHVLPLSQLVAYAYAVATAWWGAADGKAKSKPYVPDFTAAFEHVCIHTGGKAVIEAVERVMRLPEGLTEPARMTLHRFGNTSSSLVFYELAYFEAKGRIHKGDRMWMLAFGTGFKVCSLVWRSLKGSSVDANNPWRDCIHRYPLKAW</sequence>
<dbReference type="OrthoDB" id="329835at2759"/>
<evidence type="ECO:0000256" key="3">
    <source>
        <dbReference type="ARBA" id="ARBA00023315"/>
    </source>
</evidence>
<feature type="active site" evidence="5">
    <location>
        <position position="422"/>
    </location>
</feature>
<keyword evidence="10" id="KW-1185">Reference proteome</keyword>
<dbReference type="GO" id="GO:0006633">
    <property type="term" value="P:fatty acid biosynthetic process"/>
    <property type="evidence" value="ECO:0007669"/>
    <property type="project" value="UniProtKB-UniPathway"/>
</dbReference>
<proteinExistence type="inferred from homology"/>
<organism evidence="9 10">
    <name type="scientific">Colocasia esculenta</name>
    <name type="common">Wild taro</name>
    <name type="synonym">Arum esculentum</name>
    <dbReference type="NCBI Taxonomy" id="4460"/>
    <lineage>
        <taxon>Eukaryota</taxon>
        <taxon>Viridiplantae</taxon>
        <taxon>Streptophyta</taxon>
        <taxon>Embryophyta</taxon>
        <taxon>Tracheophyta</taxon>
        <taxon>Spermatophyta</taxon>
        <taxon>Magnoliopsida</taxon>
        <taxon>Liliopsida</taxon>
        <taxon>Araceae</taxon>
        <taxon>Aroideae</taxon>
        <taxon>Colocasieae</taxon>
        <taxon>Colocasia</taxon>
    </lineage>
</organism>
<accession>A0A843TWX9</accession>
<dbReference type="Pfam" id="PF08541">
    <property type="entry name" value="ACP_syn_III_C"/>
    <property type="match status" value="1"/>
</dbReference>
<feature type="domain" description="Beta-ketoacyl-[acyl-carrier-protein] synthase III C-terminal" evidence="8">
    <location>
        <begin position="388"/>
        <end position="468"/>
    </location>
</feature>
<comment type="pathway">
    <text evidence="4">Lipid metabolism; fatty acid biosynthesis.</text>
</comment>
<feature type="domain" description="FAE" evidence="7">
    <location>
        <begin position="78"/>
        <end position="361"/>
    </location>
</feature>
<dbReference type="EC" id="2.3.1.-" evidence="4"/>
<dbReference type="InterPro" id="IPR016039">
    <property type="entry name" value="Thiolase-like"/>
</dbReference>
<evidence type="ECO:0000256" key="1">
    <source>
        <dbReference type="ARBA" id="ARBA00005531"/>
    </source>
</evidence>
<dbReference type="AlphaFoldDB" id="A0A843TWX9"/>
<protein>
    <recommendedName>
        <fullName evidence="4">3-ketoacyl-CoA synthase</fullName>
        <ecNumber evidence="4">2.3.1.-</ecNumber>
    </recommendedName>
</protein>
<keyword evidence="6" id="KW-0472">Membrane</keyword>
<feature type="active site" evidence="5">
    <location>
        <position position="301"/>
    </location>
</feature>
<dbReference type="SUPFAM" id="SSF53901">
    <property type="entry name" value="Thiolase-like"/>
    <property type="match status" value="2"/>
</dbReference>
<evidence type="ECO:0000313" key="10">
    <source>
        <dbReference type="Proteomes" id="UP000652761"/>
    </source>
</evidence>
<keyword evidence="3 4" id="KW-0012">Acyltransferase</keyword>
<feature type="active site" evidence="5">
    <location>
        <position position="389"/>
    </location>
</feature>
<evidence type="ECO:0000256" key="2">
    <source>
        <dbReference type="ARBA" id="ARBA00022679"/>
    </source>
</evidence>
<comment type="caution">
    <text evidence="9">The sequence shown here is derived from an EMBL/GenBank/DDBJ whole genome shotgun (WGS) entry which is preliminary data.</text>
</comment>
<evidence type="ECO:0000259" key="7">
    <source>
        <dbReference type="Pfam" id="PF08392"/>
    </source>
</evidence>
<feature type="active site" evidence="5">
    <location>
        <position position="426"/>
    </location>
</feature>
<dbReference type="InterPro" id="IPR013601">
    <property type="entry name" value="FAE1_typ3_polyketide_synth"/>
</dbReference>
<dbReference type="EMBL" id="NMUH01000256">
    <property type="protein sequence ID" value="MQL75575.1"/>
    <property type="molecule type" value="Genomic_DNA"/>
</dbReference>
<dbReference type="InterPro" id="IPR012392">
    <property type="entry name" value="3-ktacl-CoA_syn"/>
</dbReference>
<dbReference type="Gene3D" id="3.40.47.10">
    <property type="match status" value="1"/>
</dbReference>
<feature type="active site" evidence="5">
    <location>
        <position position="393"/>
    </location>
</feature>
<evidence type="ECO:0000256" key="6">
    <source>
        <dbReference type="SAM" id="Phobius"/>
    </source>
</evidence>
<comment type="similarity">
    <text evidence="1 4">Belongs to the thiolase-like superfamily. Chalcone/stilbene synthases family.</text>
</comment>
<dbReference type="GO" id="GO:0016747">
    <property type="term" value="F:acyltransferase activity, transferring groups other than amino-acyl groups"/>
    <property type="evidence" value="ECO:0007669"/>
    <property type="project" value="InterPro"/>
</dbReference>
<dbReference type="CDD" id="cd00831">
    <property type="entry name" value="CHS_like"/>
    <property type="match status" value="1"/>
</dbReference>
<dbReference type="Pfam" id="PF08392">
    <property type="entry name" value="FAE1_CUT1_RppA"/>
    <property type="match status" value="1"/>
</dbReference>
<dbReference type="UniPathway" id="UPA00094"/>
<feature type="transmembrane region" description="Helical" evidence="6">
    <location>
        <begin position="63"/>
        <end position="80"/>
    </location>
</feature>
<name>A0A843TWX9_COLES</name>
<dbReference type="InterPro" id="IPR013747">
    <property type="entry name" value="ACP_syn_III_C"/>
</dbReference>
<evidence type="ECO:0000259" key="8">
    <source>
        <dbReference type="Pfam" id="PF08541"/>
    </source>
</evidence>
<keyword evidence="6" id="KW-1133">Transmembrane helix</keyword>
<dbReference type="PANTHER" id="PTHR31561">
    <property type="entry name" value="3-KETOACYL-COA SYNTHASE"/>
    <property type="match status" value="1"/>
</dbReference>
<evidence type="ECO:0000256" key="5">
    <source>
        <dbReference type="PIRSR" id="PIRSR036417-1"/>
    </source>
</evidence>
<evidence type="ECO:0000256" key="4">
    <source>
        <dbReference type="PIRNR" id="PIRNR036417"/>
    </source>
</evidence>
<dbReference type="PIRSF" id="PIRSF036417">
    <property type="entry name" value="3-ktacl-CoA_syn"/>
    <property type="match status" value="1"/>
</dbReference>
<feature type="active site" evidence="5">
    <location>
        <position position="221"/>
    </location>
</feature>
<dbReference type="GO" id="GO:0016020">
    <property type="term" value="C:membrane"/>
    <property type="evidence" value="ECO:0007669"/>
    <property type="project" value="InterPro"/>
</dbReference>
<evidence type="ECO:0000313" key="9">
    <source>
        <dbReference type="EMBL" id="MQL75575.1"/>
    </source>
</evidence>
<gene>
    <name evidence="9" type="ORF">Taro_007958</name>
</gene>
<keyword evidence="6" id="KW-0812">Transmembrane</keyword>